<dbReference type="InterPro" id="IPR038232">
    <property type="entry name" value="PknH-like_Extracell_sf"/>
</dbReference>
<evidence type="ECO:0000256" key="1">
    <source>
        <dbReference type="SAM" id="SignalP"/>
    </source>
</evidence>
<dbReference type="RefSeq" id="WP_239736017.1">
    <property type="nucleotide sequence ID" value="NZ_CP092427.2"/>
</dbReference>
<keyword evidence="1" id="KW-0732">Signal</keyword>
<protein>
    <submittedName>
        <fullName evidence="3">Sensor domain-containing protein</fullName>
    </submittedName>
</protein>
<evidence type="ECO:0000313" key="4">
    <source>
        <dbReference type="Proteomes" id="UP001055159"/>
    </source>
</evidence>
<feature type="domain" description="PknH-like extracellular" evidence="2">
    <location>
        <begin position="61"/>
        <end position="202"/>
    </location>
</feature>
<keyword evidence="4" id="KW-1185">Reference proteome</keyword>
<dbReference type="Pfam" id="PF14032">
    <property type="entry name" value="PknH_C"/>
    <property type="match status" value="1"/>
</dbReference>
<organism evidence="3 4">
    <name type="scientific">Mycolicibacterium rufum</name>
    <dbReference type="NCBI Taxonomy" id="318424"/>
    <lineage>
        <taxon>Bacteria</taxon>
        <taxon>Bacillati</taxon>
        <taxon>Actinomycetota</taxon>
        <taxon>Actinomycetes</taxon>
        <taxon>Mycobacteriales</taxon>
        <taxon>Mycobacteriaceae</taxon>
        <taxon>Mycolicibacterium</taxon>
    </lineage>
</organism>
<reference evidence="3" key="1">
    <citation type="submission" date="2022-08" db="EMBL/GenBank/DDBJ databases">
        <title>Whole genome sequencing of non-tuberculosis mycobacteria type-strains.</title>
        <authorList>
            <person name="Igarashi Y."/>
            <person name="Osugi A."/>
            <person name="Mitarai S."/>
        </authorList>
    </citation>
    <scope>NUCLEOTIDE SEQUENCE</scope>
    <source>
        <strain evidence="3">JCM 16372</strain>
    </source>
</reference>
<dbReference type="InterPro" id="IPR026954">
    <property type="entry name" value="PknH-like_Extracell"/>
</dbReference>
<feature type="chain" id="PRO_5047036309" evidence="1">
    <location>
        <begin position="18"/>
        <end position="214"/>
    </location>
</feature>
<accession>A0ABY3ULM1</accession>
<evidence type="ECO:0000313" key="3">
    <source>
        <dbReference type="EMBL" id="ULP39364.1"/>
    </source>
</evidence>
<dbReference type="Proteomes" id="UP001055159">
    <property type="component" value="Chromosome"/>
</dbReference>
<sequence length="214" mass="22115">MARLAPVAAATAALVFAAGCTRQIDDARPQPAALAEPITALQVADLLSPAVKREEGNLFVSADPTQCAGLAREVDPPFIAAGRPLATAGGHWTSDDGLVFVEEMVAVYRSEFDPAAARRTVTDALAACRGTRVSVRTMSGHSYDFDVTPSAGGAPPDSALWSLRAADWNCDNAFVAAYNAAVEITACGTAGGPDTAALAEQARRRIEALANTTA</sequence>
<feature type="signal peptide" evidence="1">
    <location>
        <begin position="1"/>
        <end position="17"/>
    </location>
</feature>
<proteinExistence type="predicted"/>
<name>A0ABY3ULM1_9MYCO</name>
<gene>
    <name evidence="3" type="ORF">MJO55_13720</name>
</gene>
<evidence type="ECO:0000259" key="2">
    <source>
        <dbReference type="Pfam" id="PF14032"/>
    </source>
</evidence>
<dbReference type="EMBL" id="CP092427">
    <property type="protein sequence ID" value="ULP39364.1"/>
    <property type="molecule type" value="Genomic_DNA"/>
</dbReference>
<dbReference type="PROSITE" id="PS51257">
    <property type="entry name" value="PROKAR_LIPOPROTEIN"/>
    <property type="match status" value="1"/>
</dbReference>
<dbReference type="Gene3D" id="3.40.1000.70">
    <property type="entry name" value="PknH-like extracellular domain"/>
    <property type="match status" value="1"/>
</dbReference>